<gene>
    <name evidence="2" type="ORF">ECPE_LOCUS8766</name>
</gene>
<dbReference type="OrthoDB" id="6245638at2759"/>
<dbReference type="InterPro" id="IPR058912">
    <property type="entry name" value="HTH_animal"/>
</dbReference>
<dbReference type="Proteomes" id="UP000272942">
    <property type="component" value="Unassembled WGS sequence"/>
</dbReference>
<reference evidence="4" key="1">
    <citation type="submission" date="2016-06" db="UniProtKB">
        <authorList>
            <consortium name="WormBaseParasite"/>
        </authorList>
    </citation>
    <scope>IDENTIFICATION</scope>
</reference>
<dbReference type="Pfam" id="PF26215">
    <property type="entry name" value="HTH_animal"/>
    <property type="match status" value="1"/>
</dbReference>
<accession>A0A183AP80</accession>
<evidence type="ECO:0000313" key="2">
    <source>
        <dbReference type="EMBL" id="VDP84154.1"/>
    </source>
</evidence>
<dbReference type="AlphaFoldDB" id="A0A183AP80"/>
<dbReference type="EMBL" id="UZAN01046436">
    <property type="protein sequence ID" value="VDP84154.1"/>
    <property type="molecule type" value="Genomic_DNA"/>
</dbReference>
<name>A0A183AP80_9TREM</name>
<dbReference type="PANTHER" id="PTHR21301:SF11">
    <property type="entry name" value="GIY-YIG DOMAIN-CONTAINING PROTEIN"/>
    <property type="match status" value="1"/>
</dbReference>
<evidence type="ECO:0000259" key="1">
    <source>
        <dbReference type="Pfam" id="PF26215"/>
    </source>
</evidence>
<dbReference type="WBParaSite" id="ECPE_0000879101-mRNA-1">
    <property type="protein sequence ID" value="ECPE_0000879101-mRNA-1"/>
    <property type="gene ID" value="ECPE_0000879101"/>
</dbReference>
<keyword evidence="3" id="KW-1185">Reference proteome</keyword>
<reference evidence="2 3" key="2">
    <citation type="submission" date="2018-11" db="EMBL/GenBank/DDBJ databases">
        <authorList>
            <consortium name="Pathogen Informatics"/>
        </authorList>
    </citation>
    <scope>NUCLEOTIDE SEQUENCE [LARGE SCALE GENOMIC DNA]</scope>
    <source>
        <strain evidence="2 3">Egypt</strain>
    </source>
</reference>
<dbReference type="PANTHER" id="PTHR21301">
    <property type="entry name" value="REVERSE TRANSCRIPTASE"/>
    <property type="match status" value="1"/>
</dbReference>
<evidence type="ECO:0000313" key="4">
    <source>
        <dbReference type="WBParaSite" id="ECPE_0000879101-mRNA-1"/>
    </source>
</evidence>
<evidence type="ECO:0000313" key="3">
    <source>
        <dbReference type="Proteomes" id="UP000272942"/>
    </source>
</evidence>
<feature type="domain" description="Helix-turn-helix" evidence="1">
    <location>
        <begin position="100"/>
        <end position="155"/>
    </location>
</feature>
<organism evidence="4">
    <name type="scientific">Echinostoma caproni</name>
    <dbReference type="NCBI Taxonomy" id="27848"/>
    <lineage>
        <taxon>Eukaryota</taxon>
        <taxon>Metazoa</taxon>
        <taxon>Spiralia</taxon>
        <taxon>Lophotrochozoa</taxon>
        <taxon>Platyhelminthes</taxon>
        <taxon>Trematoda</taxon>
        <taxon>Digenea</taxon>
        <taxon>Plagiorchiida</taxon>
        <taxon>Echinostomata</taxon>
        <taxon>Echinostomatoidea</taxon>
        <taxon>Echinostomatidae</taxon>
        <taxon>Echinostoma</taxon>
    </lineage>
</organism>
<proteinExistence type="predicted"/>
<protein>
    <submittedName>
        <fullName evidence="4">Reverse transcriptase domain-containing protein</fullName>
    </submittedName>
</protein>
<sequence>MGHVRITSDIFMGMIEAQLNEAIKGTFFYKRYVDDVLVIFNHPHDMAVLLNELNAAHPNLKFTSEVEKANSLAFLDVLITRKSDGSIQRSIFRKKTWSEQYLHFNSFSPIEHERALVRTLFYRARKICTEDTIPSEQENIYSALRVNGYPECFVRFHSRIGNRIQATTLRVPKKSIHISLPYKRESIMQLITQRIKNALQRTYYAATLRLHPNTRRLPLSPFKDHRPVESTSHCIYAFGCRCNEAYIGRTDRSLRTIPFQLQVNPL</sequence>